<dbReference type="GO" id="GO:0005737">
    <property type="term" value="C:cytoplasm"/>
    <property type="evidence" value="ECO:0007669"/>
    <property type="project" value="TreeGrafter"/>
</dbReference>
<proteinExistence type="predicted"/>
<dbReference type="InterPro" id="IPR038765">
    <property type="entry name" value="Papain-like_cys_pep_sf"/>
</dbReference>
<evidence type="ECO:0000259" key="1">
    <source>
        <dbReference type="SMART" id="SM00460"/>
    </source>
</evidence>
<sequence>MLKRIIFLVIVIVLLKPTYDFGSKLVSDVNVLLNENNINIQDATSEVLSNVSSTAKDTIVQTASTITAVDAKLPSSVETTEELAEAFYYHFSRWETDFEIRYDGSTTNIETIIETAVEEAANRDQYILGHLADRKIEFEYNQFGANIKVHQSYLTNAAQEEVVNEKVAAILATVDPASLTDFERVKFVNDYIVKNTEYSEETSASPHSAFAIVQENRGVCQGYALLALKMLQAFGVETKYVVGEVYTGGHAWNLVKVDGEWYHLDTTWNDPTPDRKNIVSYGYFLMNDEKMELDHSWIQSDYPSADSNKYAFMAQVDHAYEVDGMIYYSNVDDNNRLYRLDLNTGENTRLTDSRAQYIVGYSDWLYFSNYSHGGYLSKIKKDGTEESIIYKKEVNNLFVEDGSVYFNTDSGLKKIEL</sequence>
<evidence type="ECO:0000313" key="3">
    <source>
        <dbReference type="Proteomes" id="UP000276349"/>
    </source>
</evidence>
<organism evidence="2 3">
    <name type="scientific">Lysinibacillus telephonicus</name>
    <dbReference type="NCBI Taxonomy" id="1714840"/>
    <lineage>
        <taxon>Bacteria</taxon>
        <taxon>Bacillati</taxon>
        <taxon>Bacillota</taxon>
        <taxon>Bacilli</taxon>
        <taxon>Bacillales</taxon>
        <taxon>Bacillaceae</taxon>
        <taxon>Lysinibacillus</taxon>
    </lineage>
</organism>
<dbReference type="EMBL" id="RXNR01000090">
    <property type="protein sequence ID" value="RTQ87679.1"/>
    <property type="molecule type" value="Genomic_DNA"/>
</dbReference>
<reference evidence="2 3" key="1">
    <citation type="submission" date="2018-12" db="EMBL/GenBank/DDBJ databases">
        <authorList>
            <person name="Yu L."/>
        </authorList>
    </citation>
    <scope>NUCLEOTIDE SEQUENCE [LARGE SCALE GENOMIC DNA]</scope>
    <source>
        <strain evidence="2 3">S5H2222</strain>
    </source>
</reference>
<name>A0A3S0QP04_9BACI</name>
<evidence type="ECO:0000313" key="2">
    <source>
        <dbReference type="EMBL" id="RTQ87679.1"/>
    </source>
</evidence>
<dbReference type="Pfam" id="PF01841">
    <property type="entry name" value="Transglut_core"/>
    <property type="match status" value="1"/>
</dbReference>
<dbReference type="Gene3D" id="3.10.620.30">
    <property type="match status" value="1"/>
</dbReference>
<dbReference type="AlphaFoldDB" id="A0A3S0QP04"/>
<dbReference type="InterPro" id="IPR002931">
    <property type="entry name" value="Transglutaminase-like"/>
</dbReference>
<dbReference type="Proteomes" id="UP000276349">
    <property type="component" value="Unassembled WGS sequence"/>
</dbReference>
<dbReference type="SUPFAM" id="SSF54001">
    <property type="entry name" value="Cysteine proteinases"/>
    <property type="match status" value="1"/>
</dbReference>
<gene>
    <name evidence="2" type="ORF">EKG35_18745</name>
</gene>
<keyword evidence="3" id="KW-1185">Reference proteome</keyword>
<dbReference type="SUPFAM" id="SSF63825">
    <property type="entry name" value="YWTD domain"/>
    <property type="match status" value="1"/>
</dbReference>
<dbReference type="InterPro" id="IPR032485">
    <property type="entry name" value="LRP1-like_beta_prop"/>
</dbReference>
<comment type="caution">
    <text evidence="2">The sequence shown here is derived from an EMBL/GenBank/DDBJ whole genome shotgun (WGS) entry which is preliminary data.</text>
</comment>
<dbReference type="Pfam" id="PF16472">
    <property type="entry name" value="DUF5050"/>
    <property type="match status" value="1"/>
</dbReference>
<dbReference type="SMART" id="SM00460">
    <property type="entry name" value="TGc"/>
    <property type="match status" value="1"/>
</dbReference>
<dbReference type="OrthoDB" id="9788327at2"/>
<dbReference type="RefSeq" id="WP_126296072.1">
    <property type="nucleotide sequence ID" value="NZ_JAXUAO010000122.1"/>
</dbReference>
<dbReference type="PANTHER" id="PTHR46333">
    <property type="entry name" value="CYTOKINESIS PROTEIN 3"/>
    <property type="match status" value="1"/>
</dbReference>
<accession>A0A3S0QP04</accession>
<feature type="domain" description="Transglutaminase-like" evidence="1">
    <location>
        <begin position="212"/>
        <end position="268"/>
    </location>
</feature>
<dbReference type="PANTHER" id="PTHR46333:SF2">
    <property type="entry name" value="CYTOKINESIS PROTEIN 3"/>
    <property type="match status" value="1"/>
</dbReference>
<dbReference type="InterPro" id="IPR052557">
    <property type="entry name" value="CAP/Cytokinesis_protein"/>
</dbReference>
<protein>
    <submittedName>
        <fullName evidence="2">DUF5050 domain-containing protein</fullName>
    </submittedName>
</protein>